<name>A0A5J6N8J7_9PROT</name>
<dbReference type="SUPFAM" id="SSF53187">
    <property type="entry name" value="Zn-dependent exopeptidases"/>
    <property type="match status" value="1"/>
</dbReference>
<organism evidence="1 2">
    <name type="scientific">Hypericibacter adhaerens</name>
    <dbReference type="NCBI Taxonomy" id="2602016"/>
    <lineage>
        <taxon>Bacteria</taxon>
        <taxon>Pseudomonadati</taxon>
        <taxon>Pseudomonadota</taxon>
        <taxon>Alphaproteobacteria</taxon>
        <taxon>Rhodospirillales</taxon>
        <taxon>Dongiaceae</taxon>
        <taxon>Hypericibacter</taxon>
    </lineage>
</organism>
<reference evidence="1 2" key="1">
    <citation type="submission" date="2019-08" db="EMBL/GenBank/DDBJ databases">
        <title>Hyperibacter terrae gen. nov., sp. nov. and Hyperibacter viscosus sp. nov., two new members in the family Rhodospirillaceae isolated from the rhizosphere of Hypericum perforatum.</title>
        <authorList>
            <person name="Noviana Z."/>
        </authorList>
    </citation>
    <scope>NUCLEOTIDE SEQUENCE [LARGE SCALE GENOMIC DNA]</scope>
    <source>
        <strain evidence="1 2">R5959</strain>
    </source>
</reference>
<dbReference type="AlphaFoldDB" id="A0A5J6N8J7"/>
<protein>
    <submittedName>
        <fullName evidence="1">Hydrolase</fullName>
    </submittedName>
</protein>
<dbReference type="EMBL" id="CP042582">
    <property type="protein sequence ID" value="QEX23606.1"/>
    <property type="molecule type" value="Genomic_DNA"/>
</dbReference>
<dbReference type="RefSeq" id="WP_151118966.1">
    <property type="nucleotide sequence ID" value="NZ_CP042582.1"/>
</dbReference>
<evidence type="ECO:0000313" key="2">
    <source>
        <dbReference type="Proteomes" id="UP000325797"/>
    </source>
</evidence>
<evidence type="ECO:0000313" key="1">
    <source>
        <dbReference type="EMBL" id="QEX23606.1"/>
    </source>
</evidence>
<dbReference type="Proteomes" id="UP000325797">
    <property type="component" value="Chromosome"/>
</dbReference>
<dbReference type="Gene3D" id="3.40.630.40">
    <property type="entry name" value="Zn-dependent exopeptidases"/>
    <property type="match status" value="1"/>
</dbReference>
<dbReference type="GO" id="GO:0016787">
    <property type="term" value="F:hydrolase activity"/>
    <property type="evidence" value="ECO:0007669"/>
    <property type="project" value="UniProtKB-KW"/>
</dbReference>
<sequence>MRERSLDDLWTSREPLSGAAPLVLDSPHSGRVYPEDFGYAAPFEALRRTEDAYVDRLFEGAARRGAGFLAALFPRSYVDPNRHETEIDPLLLADPWPGEIRPSERAEKGLGVVRRLIGPRLAVYDRLLPSAEILSRIERYHRPYHEQLQAMLDATHARFGQVWHLNCHSMKAMGRGRNGAPAPIREDFVLGDLDGESCDPAFRDLVAEELRAMGYSVAINAPFRGAELVTRHGLPAQGRHSLQMEINRRLYLDEMSVTLHAGFDRLRADLDRLVARIVDFTASEAEAAE</sequence>
<keyword evidence="1" id="KW-0378">Hydrolase</keyword>
<dbReference type="InterPro" id="IPR007709">
    <property type="entry name" value="N-FG_amidohydro"/>
</dbReference>
<dbReference type="Pfam" id="PF05013">
    <property type="entry name" value="FGase"/>
    <property type="match status" value="1"/>
</dbReference>
<dbReference type="KEGG" id="hadh:FRZ61_35440"/>
<gene>
    <name evidence="1" type="ORF">FRZ61_35440</name>
</gene>
<dbReference type="OrthoDB" id="9802050at2"/>
<keyword evidence="2" id="KW-1185">Reference proteome</keyword>
<proteinExistence type="predicted"/>
<accession>A0A5J6N8J7</accession>